<keyword evidence="2" id="KW-1133">Transmembrane helix</keyword>
<feature type="transmembrane region" description="Helical" evidence="2">
    <location>
        <begin position="191"/>
        <end position="210"/>
    </location>
</feature>
<protein>
    <submittedName>
        <fullName evidence="4">Acyltransferase</fullName>
    </submittedName>
</protein>
<evidence type="ECO:0000313" key="4">
    <source>
        <dbReference type="EMBL" id="MCL1634605.1"/>
    </source>
</evidence>
<gene>
    <name evidence="4" type="ORF">M2650_08175</name>
</gene>
<feature type="transmembrane region" description="Helical" evidence="2">
    <location>
        <begin position="336"/>
        <end position="357"/>
    </location>
</feature>
<feature type="transmembrane region" description="Helical" evidence="2">
    <location>
        <begin position="21"/>
        <end position="40"/>
    </location>
</feature>
<feature type="compositionally biased region" description="Polar residues" evidence="1">
    <location>
        <begin position="384"/>
        <end position="405"/>
    </location>
</feature>
<dbReference type="Pfam" id="PF01757">
    <property type="entry name" value="Acyl_transf_3"/>
    <property type="match status" value="1"/>
</dbReference>
<organism evidence="4 5">
    <name type="scientific">Luteimonas galliterrae</name>
    <dbReference type="NCBI Taxonomy" id="2940486"/>
    <lineage>
        <taxon>Bacteria</taxon>
        <taxon>Pseudomonadati</taxon>
        <taxon>Pseudomonadota</taxon>
        <taxon>Gammaproteobacteria</taxon>
        <taxon>Lysobacterales</taxon>
        <taxon>Lysobacteraceae</taxon>
        <taxon>Luteimonas</taxon>
    </lineage>
</organism>
<feature type="domain" description="Acyltransferase 3" evidence="3">
    <location>
        <begin position="18"/>
        <end position="353"/>
    </location>
</feature>
<keyword evidence="2" id="KW-0472">Membrane</keyword>
<dbReference type="RefSeq" id="WP_249473194.1">
    <property type="nucleotide sequence ID" value="NZ_JAMBEP010000001.1"/>
</dbReference>
<feature type="transmembrane region" description="Helical" evidence="2">
    <location>
        <begin position="261"/>
        <end position="283"/>
    </location>
</feature>
<feature type="transmembrane region" description="Helical" evidence="2">
    <location>
        <begin position="52"/>
        <end position="77"/>
    </location>
</feature>
<accession>A0ABT0MIB4</accession>
<dbReference type="PANTHER" id="PTHR23028:SF53">
    <property type="entry name" value="ACYL_TRANSF_3 DOMAIN-CONTAINING PROTEIN"/>
    <property type="match status" value="1"/>
</dbReference>
<dbReference type="Proteomes" id="UP001431217">
    <property type="component" value="Unassembled WGS sequence"/>
</dbReference>
<reference evidence="4 5" key="1">
    <citation type="submission" date="2022-05" db="EMBL/GenBank/DDBJ databases">
        <title>Luteimonas sp. SX5, whole genome shotgun sequencing project.</title>
        <authorList>
            <person name="Zhao G."/>
            <person name="Shen L."/>
        </authorList>
    </citation>
    <scope>NUCLEOTIDE SEQUENCE [LARGE SCALE GENOMIC DNA]</scope>
    <source>
        <strain evidence="4 5">SX5</strain>
    </source>
</reference>
<dbReference type="GO" id="GO:0016746">
    <property type="term" value="F:acyltransferase activity"/>
    <property type="evidence" value="ECO:0007669"/>
    <property type="project" value="UniProtKB-KW"/>
</dbReference>
<dbReference type="InterPro" id="IPR050879">
    <property type="entry name" value="Acyltransferase_3"/>
</dbReference>
<dbReference type="InterPro" id="IPR002656">
    <property type="entry name" value="Acyl_transf_3_dom"/>
</dbReference>
<evidence type="ECO:0000313" key="5">
    <source>
        <dbReference type="Proteomes" id="UP001431217"/>
    </source>
</evidence>
<keyword evidence="5" id="KW-1185">Reference proteome</keyword>
<dbReference type="PANTHER" id="PTHR23028">
    <property type="entry name" value="ACETYLTRANSFERASE"/>
    <property type="match status" value="1"/>
</dbReference>
<feature type="transmembrane region" description="Helical" evidence="2">
    <location>
        <begin position="161"/>
        <end position="179"/>
    </location>
</feature>
<sequence>MNTGTSPRLKLFAAGHDNNFNLIRFIAAYSVLISHSFPLSAGMGTYEPFARIGYSLGGIAVDVFFVTSGFLVTASLLRLRDNRAFLSARAWRILPGLAAMAWLTAFLLGPLLTTAAWSEYFTSTKPYQFAVNNVLLLLGLEYRLPGVFIGQPVSGIVNGSLWTLPVEVKCYLGLALLWWISRKSKLPREKFVLRTTLFIVPVSLAMFWIVHAGRLDNFASTLARMRLGWIADWHSFRLAFMFFSGALYWQLRDHIPMTLPLLLVCVGGMMSAAVWPSLFFWIYPLTLAYLVLYVAYVPKGRLLQFNRLGDYSYGIYIYAWPMQQVSIKLVPGIGPWGLMLCATAATLLLAVCSWHFIEQPALARKKRALKRWATIAHEKGENARQGSENNSIAITNASSRPSLAG</sequence>
<keyword evidence="4" id="KW-0808">Transferase</keyword>
<keyword evidence="4" id="KW-0012">Acyltransferase</keyword>
<comment type="caution">
    <text evidence="4">The sequence shown here is derived from an EMBL/GenBank/DDBJ whole genome shotgun (WGS) entry which is preliminary data.</text>
</comment>
<dbReference type="EMBL" id="JAMBEP010000001">
    <property type="protein sequence ID" value="MCL1634605.1"/>
    <property type="molecule type" value="Genomic_DNA"/>
</dbReference>
<keyword evidence="2" id="KW-0812">Transmembrane</keyword>
<feature type="region of interest" description="Disordered" evidence="1">
    <location>
        <begin position="380"/>
        <end position="405"/>
    </location>
</feature>
<feature type="transmembrane region" description="Helical" evidence="2">
    <location>
        <begin position="97"/>
        <end position="117"/>
    </location>
</feature>
<name>A0ABT0MIB4_9GAMM</name>
<feature type="transmembrane region" description="Helical" evidence="2">
    <location>
        <begin position="230"/>
        <end position="249"/>
    </location>
</feature>
<proteinExistence type="predicted"/>
<evidence type="ECO:0000259" key="3">
    <source>
        <dbReference type="Pfam" id="PF01757"/>
    </source>
</evidence>
<evidence type="ECO:0000256" key="1">
    <source>
        <dbReference type="SAM" id="MobiDB-lite"/>
    </source>
</evidence>
<evidence type="ECO:0000256" key="2">
    <source>
        <dbReference type="SAM" id="Phobius"/>
    </source>
</evidence>